<keyword evidence="3" id="KW-1185">Reference proteome</keyword>
<reference evidence="2 3" key="1">
    <citation type="submission" date="2018-02" db="EMBL/GenBank/DDBJ databases">
        <title>Mycoplasma marinum and Mycoplasma todarodis sp. nov., moderately halophilic and psychrotolerant mycoplasmas isolated from cephalopods.</title>
        <authorList>
            <person name="Viver T."/>
        </authorList>
    </citation>
    <scope>NUCLEOTIDE SEQUENCE [LARGE SCALE GENOMIC DNA]</scope>
    <source>
        <strain evidence="2 3">5H</strain>
    </source>
</reference>
<protein>
    <submittedName>
        <fullName evidence="2">Asp-tRNA(Asn)/Glu-tRNA(Gln) amidotransferase subunit GatA</fullName>
    </submittedName>
</protein>
<comment type="caution">
    <text evidence="2">The sequence shown here is derived from an EMBL/GenBank/DDBJ whole genome shotgun (WGS) entry which is preliminary data.</text>
</comment>
<dbReference type="Proteomes" id="UP000291072">
    <property type="component" value="Unassembled WGS sequence"/>
</dbReference>
<dbReference type="InterPro" id="IPR023631">
    <property type="entry name" value="Amidase_dom"/>
</dbReference>
<feature type="domain" description="Amidase" evidence="1">
    <location>
        <begin position="22"/>
        <end position="419"/>
    </location>
</feature>
<dbReference type="RefSeq" id="WP_131613347.1">
    <property type="nucleotide sequence ID" value="NZ_PSZP01000008.1"/>
</dbReference>
<dbReference type="InterPro" id="IPR000120">
    <property type="entry name" value="Amidase"/>
</dbReference>
<dbReference type="OrthoDB" id="9811471at2"/>
<name>A0A4R0XUE3_9MOLU</name>
<sequence length="434" mass="47877">MKKYNIEQAVAEFKNDANNAVAFTYENPQFSEGPLNGKTITIKDAFATHDAPTQSSSKILEGFEPQYDATIVGKLRQSGGAIIGKTHLDELALGGTGTYSAFGVIKNPLDSERHIGGSSSGAAATLTDNIAIAIGSDTGDSVRIPASFVGKVGFKPSYGAVSRFGLFAYSSSLDTVGWLTHDVATAIDAAQVMYGVDEKDMTSKSVSIQNTEINKPKKVGFLNVGKWCKEYASKEYTNLIEKFKAEGVEVEMIDVEEHLLNAVTPVYRLISYSEASSNYSNLTGVAFGSRIEGENWEDTMMKTRSHGFGSMVQRRFTLGSFYLDKNNQVEYFERAQKIRRLIVEMQKEWHKNNDLVIYPSTGEVANRFDEERIDNFMSGILTSSNLSGFPSITLPWAKHEGMPFGIQLEKSLYEDEKLLGYALWVEKIIGGSHE</sequence>
<evidence type="ECO:0000313" key="2">
    <source>
        <dbReference type="EMBL" id="TCG11407.1"/>
    </source>
</evidence>
<gene>
    <name evidence="2" type="ORF">C4B25_01780</name>
</gene>
<organism evidence="2 3">
    <name type="scientific">Mycoplasma todarodis</name>
    <dbReference type="NCBI Taxonomy" id="1937191"/>
    <lineage>
        <taxon>Bacteria</taxon>
        <taxon>Bacillati</taxon>
        <taxon>Mycoplasmatota</taxon>
        <taxon>Mollicutes</taxon>
        <taxon>Mycoplasmataceae</taxon>
        <taxon>Mycoplasma</taxon>
    </lineage>
</organism>
<dbReference type="Gene3D" id="3.90.1300.10">
    <property type="entry name" value="Amidase signature (AS) domain"/>
    <property type="match status" value="1"/>
</dbReference>
<dbReference type="PANTHER" id="PTHR11895">
    <property type="entry name" value="TRANSAMIDASE"/>
    <property type="match status" value="1"/>
</dbReference>
<keyword evidence="2" id="KW-0808">Transferase</keyword>
<dbReference type="SUPFAM" id="SSF75304">
    <property type="entry name" value="Amidase signature (AS) enzymes"/>
    <property type="match status" value="1"/>
</dbReference>
<dbReference type="InterPro" id="IPR036928">
    <property type="entry name" value="AS_sf"/>
</dbReference>
<dbReference type="EMBL" id="PSZP01000008">
    <property type="protein sequence ID" value="TCG11407.1"/>
    <property type="molecule type" value="Genomic_DNA"/>
</dbReference>
<evidence type="ECO:0000313" key="3">
    <source>
        <dbReference type="Proteomes" id="UP000291072"/>
    </source>
</evidence>
<dbReference type="AlphaFoldDB" id="A0A4R0XUE3"/>
<evidence type="ECO:0000259" key="1">
    <source>
        <dbReference type="Pfam" id="PF01425"/>
    </source>
</evidence>
<dbReference type="PANTHER" id="PTHR11895:SF151">
    <property type="entry name" value="GLUTAMYL-TRNA(GLN) AMIDOTRANSFERASE SUBUNIT A"/>
    <property type="match status" value="1"/>
</dbReference>
<dbReference type="Pfam" id="PF01425">
    <property type="entry name" value="Amidase"/>
    <property type="match status" value="1"/>
</dbReference>
<dbReference type="GO" id="GO:0016740">
    <property type="term" value="F:transferase activity"/>
    <property type="evidence" value="ECO:0007669"/>
    <property type="project" value="UniProtKB-KW"/>
</dbReference>
<accession>A0A4R0XUE3</accession>
<proteinExistence type="predicted"/>
<dbReference type="NCBIfam" id="NF005517">
    <property type="entry name" value="PRK07139.1"/>
    <property type="match status" value="1"/>
</dbReference>